<reference evidence="6 7" key="1">
    <citation type="journal article" date="2007" name="Nature">
        <title>Evolution of genes and genomes on the Drosophila phylogeny.</title>
        <authorList>
            <consortium name="Drosophila 12 Genomes Consortium"/>
            <person name="Clark A.G."/>
            <person name="Eisen M.B."/>
            <person name="Smith D.R."/>
            <person name="Bergman C.M."/>
            <person name="Oliver B."/>
            <person name="Markow T.A."/>
            <person name="Kaufman T.C."/>
            <person name="Kellis M."/>
            <person name="Gelbart W."/>
            <person name="Iyer V.N."/>
            <person name="Pollard D.A."/>
            <person name="Sackton T.B."/>
            <person name="Larracuente A.M."/>
            <person name="Singh N.D."/>
            <person name="Abad J.P."/>
            <person name="Abt D.N."/>
            <person name="Adryan B."/>
            <person name="Aguade M."/>
            <person name="Akashi H."/>
            <person name="Anderson W.W."/>
            <person name="Aquadro C.F."/>
            <person name="Ardell D.H."/>
            <person name="Arguello R."/>
            <person name="Artieri C.G."/>
            <person name="Barbash D.A."/>
            <person name="Barker D."/>
            <person name="Barsanti P."/>
            <person name="Batterham P."/>
            <person name="Batzoglou S."/>
            <person name="Begun D."/>
            <person name="Bhutkar A."/>
            <person name="Blanco E."/>
            <person name="Bosak S.A."/>
            <person name="Bradley R.K."/>
            <person name="Brand A.D."/>
            <person name="Brent M.R."/>
            <person name="Brooks A.N."/>
            <person name="Brown R.H."/>
            <person name="Butlin R.K."/>
            <person name="Caggese C."/>
            <person name="Calvi B.R."/>
            <person name="Bernardo de Carvalho A."/>
            <person name="Caspi A."/>
            <person name="Castrezana S."/>
            <person name="Celniker S.E."/>
            <person name="Chang J.L."/>
            <person name="Chapple C."/>
            <person name="Chatterji S."/>
            <person name="Chinwalla A."/>
            <person name="Civetta A."/>
            <person name="Clifton S.W."/>
            <person name="Comeron J.M."/>
            <person name="Costello J.C."/>
            <person name="Coyne J.A."/>
            <person name="Daub J."/>
            <person name="David R.G."/>
            <person name="Delcher A.L."/>
            <person name="Delehaunty K."/>
            <person name="Do C.B."/>
            <person name="Ebling H."/>
            <person name="Edwards K."/>
            <person name="Eickbush T."/>
            <person name="Evans J.D."/>
            <person name="Filipski A."/>
            <person name="Findeiss S."/>
            <person name="Freyhult E."/>
            <person name="Fulton L."/>
            <person name="Fulton R."/>
            <person name="Garcia A.C."/>
            <person name="Gardiner A."/>
            <person name="Garfield D.A."/>
            <person name="Garvin B.E."/>
            <person name="Gibson G."/>
            <person name="Gilbert D."/>
            <person name="Gnerre S."/>
            <person name="Godfrey J."/>
            <person name="Good R."/>
            <person name="Gotea V."/>
            <person name="Gravely B."/>
            <person name="Greenberg A.J."/>
            <person name="Griffiths-Jones S."/>
            <person name="Gross S."/>
            <person name="Guigo R."/>
            <person name="Gustafson E.A."/>
            <person name="Haerty W."/>
            <person name="Hahn M.W."/>
            <person name="Halligan D.L."/>
            <person name="Halpern A.L."/>
            <person name="Halter G.M."/>
            <person name="Han M.V."/>
            <person name="Heger A."/>
            <person name="Hillier L."/>
            <person name="Hinrichs A.S."/>
            <person name="Holmes I."/>
            <person name="Hoskins R.A."/>
            <person name="Hubisz M.J."/>
            <person name="Hultmark D."/>
            <person name="Huntley M.A."/>
            <person name="Jaffe D.B."/>
            <person name="Jagadeeshan S."/>
            <person name="Jeck W.R."/>
            <person name="Johnson J."/>
            <person name="Jones C.D."/>
            <person name="Jordan W.C."/>
            <person name="Karpen G.H."/>
            <person name="Kataoka E."/>
            <person name="Keightley P.D."/>
            <person name="Kheradpour P."/>
            <person name="Kirkness E.F."/>
            <person name="Koerich L.B."/>
            <person name="Kristiansen K."/>
            <person name="Kudrna D."/>
            <person name="Kulathinal R.J."/>
            <person name="Kumar S."/>
            <person name="Kwok R."/>
            <person name="Lander E."/>
            <person name="Langley C.H."/>
            <person name="Lapoint R."/>
            <person name="Lazzaro B.P."/>
            <person name="Lee S.J."/>
            <person name="Levesque L."/>
            <person name="Li R."/>
            <person name="Lin C.F."/>
            <person name="Lin M.F."/>
            <person name="Lindblad-Toh K."/>
            <person name="Llopart A."/>
            <person name="Long M."/>
            <person name="Low L."/>
            <person name="Lozovsky E."/>
            <person name="Lu J."/>
            <person name="Luo M."/>
            <person name="Machado C.A."/>
            <person name="Makalowski W."/>
            <person name="Marzo M."/>
            <person name="Matsuda M."/>
            <person name="Matzkin L."/>
            <person name="McAllister B."/>
            <person name="McBride C.S."/>
            <person name="McKernan B."/>
            <person name="McKernan K."/>
            <person name="Mendez-Lago M."/>
            <person name="Minx P."/>
            <person name="Mollenhauer M.U."/>
            <person name="Montooth K."/>
            <person name="Mount S.M."/>
            <person name="Mu X."/>
            <person name="Myers E."/>
            <person name="Negre B."/>
            <person name="Newfeld S."/>
            <person name="Nielsen R."/>
            <person name="Noor M.A."/>
            <person name="O'Grady P."/>
            <person name="Pachter L."/>
            <person name="Papaceit M."/>
            <person name="Parisi M.J."/>
            <person name="Parisi M."/>
            <person name="Parts L."/>
            <person name="Pedersen J.S."/>
            <person name="Pesole G."/>
            <person name="Phillippy A.M."/>
            <person name="Ponting C.P."/>
            <person name="Pop M."/>
            <person name="Porcelli D."/>
            <person name="Powell J.R."/>
            <person name="Prohaska S."/>
            <person name="Pruitt K."/>
            <person name="Puig M."/>
            <person name="Quesneville H."/>
            <person name="Ram K.R."/>
            <person name="Rand D."/>
            <person name="Rasmussen M.D."/>
            <person name="Reed L.K."/>
            <person name="Reenan R."/>
            <person name="Reily A."/>
            <person name="Remington K.A."/>
            <person name="Rieger T.T."/>
            <person name="Ritchie M.G."/>
            <person name="Robin C."/>
            <person name="Rogers Y.H."/>
            <person name="Rohde C."/>
            <person name="Rozas J."/>
            <person name="Rubenfield M.J."/>
            <person name="Ruiz A."/>
            <person name="Russo S."/>
            <person name="Salzberg S.L."/>
            <person name="Sanchez-Gracia A."/>
            <person name="Saranga D.J."/>
            <person name="Sato H."/>
            <person name="Schaeffer S.W."/>
            <person name="Schatz M.C."/>
            <person name="Schlenke T."/>
            <person name="Schwartz R."/>
            <person name="Segarra C."/>
            <person name="Singh R.S."/>
            <person name="Sirot L."/>
            <person name="Sirota M."/>
            <person name="Sisneros N.B."/>
            <person name="Smith C.D."/>
            <person name="Smith T.F."/>
            <person name="Spieth J."/>
            <person name="Stage D.E."/>
            <person name="Stark A."/>
            <person name="Stephan W."/>
            <person name="Strausberg R.L."/>
            <person name="Strempel S."/>
            <person name="Sturgill D."/>
            <person name="Sutton G."/>
            <person name="Sutton G.G."/>
            <person name="Tao W."/>
            <person name="Teichmann S."/>
            <person name="Tobari Y.N."/>
            <person name="Tomimura Y."/>
            <person name="Tsolas J.M."/>
            <person name="Valente V.L."/>
            <person name="Venter E."/>
            <person name="Venter J.C."/>
            <person name="Vicario S."/>
            <person name="Vieira F.G."/>
            <person name="Vilella A.J."/>
            <person name="Villasante A."/>
            <person name="Walenz B."/>
            <person name="Wang J."/>
            <person name="Wasserman M."/>
            <person name="Watts T."/>
            <person name="Wilson D."/>
            <person name="Wilson R.K."/>
            <person name="Wing R.A."/>
            <person name="Wolfner M.F."/>
            <person name="Wong A."/>
            <person name="Wong G.K."/>
            <person name="Wu C.I."/>
            <person name="Wu G."/>
            <person name="Yamamoto D."/>
            <person name="Yang H.P."/>
            <person name="Yang S.P."/>
            <person name="Yorke J.A."/>
            <person name="Yoshida K."/>
            <person name="Zdobnov E."/>
            <person name="Zhang P."/>
            <person name="Zhang Y."/>
            <person name="Zimin A.V."/>
            <person name="Baldwin J."/>
            <person name="Abdouelleil A."/>
            <person name="Abdulkadir J."/>
            <person name="Abebe A."/>
            <person name="Abera B."/>
            <person name="Abreu J."/>
            <person name="Acer S.C."/>
            <person name="Aftuck L."/>
            <person name="Alexander A."/>
            <person name="An P."/>
            <person name="Anderson E."/>
            <person name="Anderson S."/>
            <person name="Arachi H."/>
            <person name="Azer M."/>
            <person name="Bachantsang P."/>
            <person name="Barry A."/>
            <person name="Bayul T."/>
            <person name="Berlin A."/>
            <person name="Bessette D."/>
            <person name="Bloom T."/>
            <person name="Blye J."/>
            <person name="Boguslavskiy L."/>
            <person name="Bonnet C."/>
            <person name="Boukhgalter B."/>
            <person name="Bourzgui I."/>
            <person name="Brown A."/>
            <person name="Cahill P."/>
            <person name="Channer S."/>
            <person name="Cheshatsang Y."/>
            <person name="Chuda L."/>
            <person name="Citroen M."/>
            <person name="Collymore A."/>
            <person name="Cooke P."/>
            <person name="Costello M."/>
            <person name="D'Aco K."/>
            <person name="Daza R."/>
            <person name="De Haan G."/>
            <person name="DeGray S."/>
            <person name="DeMaso C."/>
            <person name="Dhargay N."/>
            <person name="Dooley K."/>
            <person name="Dooley E."/>
            <person name="Doricent M."/>
            <person name="Dorje P."/>
            <person name="Dorjee K."/>
            <person name="Dupes A."/>
            <person name="Elong R."/>
            <person name="Falk J."/>
            <person name="Farina A."/>
            <person name="Faro S."/>
            <person name="Ferguson D."/>
            <person name="Fisher S."/>
            <person name="Foley C.D."/>
            <person name="Franke A."/>
            <person name="Friedrich D."/>
            <person name="Gadbois L."/>
            <person name="Gearin G."/>
            <person name="Gearin C.R."/>
            <person name="Giannoukos G."/>
            <person name="Goode T."/>
            <person name="Graham J."/>
            <person name="Grandbois E."/>
            <person name="Grewal S."/>
            <person name="Gyaltsen K."/>
            <person name="Hafez N."/>
            <person name="Hagos B."/>
            <person name="Hall J."/>
            <person name="Henson C."/>
            <person name="Hollinger A."/>
            <person name="Honan T."/>
            <person name="Huard M.D."/>
            <person name="Hughes L."/>
            <person name="Hurhula B."/>
            <person name="Husby M.E."/>
            <person name="Kamat A."/>
            <person name="Kanga B."/>
            <person name="Kashin S."/>
            <person name="Khazanovich D."/>
            <person name="Kisner P."/>
            <person name="Lance K."/>
            <person name="Lara M."/>
            <person name="Lee W."/>
            <person name="Lennon N."/>
            <person name="Letendre F."/>
            <person name="LeVine R."/>
            <person name="Lipovsky A."/>
            <person name="Liu X."/>
            <person name="Liu J."/>
            <person name="Liu S."/>
            <person name="Lokyitsang T."/>
            <person name="Lokyitsang Y."/>
            <person name="Lubonja R."/>
            <person name="Lui A."/>
            <person name="MacDonald P."/>
            <person name="Magnisalis V."/>
            <person name="Maru K."/>
            <person name="Matthews C."/>
            <person name="McCusker W."/>
            <person name="McDonough S."/>
            <person name="Mehta T."/>
            <person name="Meldrim J."/>
            <person name="Meneus L."/>
            <person name="Mihai O."/>
            <person name="Mihalev A."/>
            <person name="Mihova T."/>
            <person name="Mittelman R."/>
            <person name="Mlenga V."/>
            <person name="Montmayeur A."/>
            <person name="Mulrain L."/>
            <person name="Navidi A."/>
            <person name="Naylor J."/>
            <person name="Negash T."/>
            <person name="Nguyen T."/>
            <person name="Nguyen N."/>
            <person name="Nicol R."/>
            <person name="Norbu C."/>
            <person name="Norbu N."/>
            <person name="Novod N."/>
            <person name="O'Neill B."/>
            <person name="Osman S."/>
            <person name="Markiewicz E."/>
            <person name="Oyono O.L."/>
            <person name="Patti C."/>
            <person name="Phunkhang P."/>
            <person name="Pierre F."/>
            <person name="Priest M."/>
            <person name="Raghuraman S."/>
            <person name="Rege F."/>
            <person name="Reyes R."/>
            <person name="Rise C."/>
            <person name="Rogov P."/>
            <person name="Ross K."/>
            <person name="Ryan E."/>
            <person name="Settipalli S."/>
            <person name="Shea T."/>
            <person name="Sherpa N."/>
            <person name="Shi L."/>
            <person name="Shih D."/>
            <person name="Sparrow T."/>
            <person name="Spaulding J."/>
            <person name="Stalker J."/>
            <person name="Stange-Thomann N."/>
            <person name="Stavropoulos S."/>
            <person name="Stone C."/>
            <person name="Strader C."/>
            <person name="Tesfaye S."/>
            <person name="Thomson T."/>
            <person name="Thoulutsang Y."/>
            <person name="Thoulutsang D."/>
            <person name="Topham K."/>
            <person name="Topping I."/>
            <person name="Tsamla T."/>
            <person name="Vassiliev H."/>
            <person name="Vo A."/>
            <person name="Wangchuk T."/>
            <person name="Wangdi T."/>
            <person name="Weiand M."/>
            <person name="Wilkinson J."/>
            <person name="Wilson A."/>
            <person name="Yadav S."/>
            <person name="Young G."/>
            <person name="Yu Q."/>
            <person name="Zembek L."/>
            <person name="Zhong D."/>
            <person name="Zimmer A."/>
            <person name="Zwirko Z."/>
            <person name="Jaffe D.B."/>
            <person name="Alvarez P."/>
            <person name="Brockman W."/>
            <person name="Butler J."/>
            <person name="Chin C."/>
            <person name="Gnerre S."/>
            <person name="Grabherr M."/>
            <person name="Kleber M."/>
            <person name="Mauceli E."/>
            <person name="MacCallum I."/>
        </authorList>
    </citation>
    <scope>NUCLEOTIDE SEQUENCE [LARGE SCALE GENOMIC DNA]</scope>
    <source>
        <strain evidence="7">Tucson 14024-0371.13</strain>
    </source>
</reference>
<keyword evidence="3" id="KW-0009">Actin-binding</keyword>
<dbReference type="PROSITE" id="PS51089">
    <property type="entry name" value="HP"/>
    <property type="match status" value="1"/>
</dbReference>
<dbReference type="EMBL" id="CH902618">
    <property type="protein sequence ID" value="KPU77561.1"/>
    <property type="molecule type" value="Genomic_DNA"/>
</dbReference>
<dbReference type="CTD" id="6840"/>
<dbReference type="SMART" id="SM00262">
    <property type="entry name" value="GEL"/>
    <property type="match status" value="4"/>
</dbReference>
<evidence type="ECO:0000256" key="4">
    <source>
        <dbReference type="SAM" id="MobiDB-lite"/>
    </source>
</evidence>
<gene>
    <name evidence="6" type="primary">Dana\GF24919</name>
    <name evidence="6" type="synonym">dana_GLEANR_9603</name>
    <name evidence="6" type="ORF">GF24919</name>
</gene>
<dbReference type="PANTHER" id="PTHR11977">
    <property type="entry name" value="VILLIN"/>
    <property type="match status" value="1"/>
</dbReference>
<dbReference type="InterPro" id="IPR029006">
    <property type="entry name" value="ADF-H/Gelsolin-like_dom_sf"/>
</dbReference>
<protein>
    <submittedName>
        <fullName evidence="6">Uncharacterized protein, isoform E</fullName>
    </submittedName>
</protein>
<evidence type="ECO:0000313" key="6">
    <source>
        <dbReference type="EMBL" id="KPU77561.1"/>
    </source>
</evidence>
<feature type="region of interest" description="Disordered" evidence="4">
    <location>
        <begin position="1"/>
        <end position="26"/>
    </location>
</feature>
<dbReference type="SUPFAM" id="SSF82754">
    <property type="entry name" value="C-terminal, gelsolin-like domain of Sec23/24"/>
    <property type="match status" value="1"/>
</dbReference>
<dbReference type="Gene3D" id="3.40.20.10">
    <property type="entry name" value="Severin"/>
    <property type="match status" value="5"/>
</dbReference>
<feature type="compositionally biased region" description="Low complexity" evidence="4">
    <location>
        <begin position="137"/>
        <end position="148"/>
    </location>
</feature>
<feature type="region of interest" description="Disordered" evidence="4">
    <location>
        <begin position="70"/>
        <end position="172"/>
    </location>
</feature>
<dbReference type="GO" id="GO:0008154">
    <property type="term" value="P:actin polymerization or depolymerization"/>
    <property type="evidence" value="ECO:0007669"/>
    <property type="project" value="TreeGrafter"/>
</dbReference>
<evidence type="ECO:0000259" key="5">
    <source>
        <dbReference type="PROSITE" id="PS51089"/>
    </source>
</evidence>
<dbReference type="PRINTS" id="PR00597">
    <property type="entry name" value="GELSOLIN"/>
</dbReference>
<keyword evidence="2" id="KW-0117">Actin capping</keyword>
<feature type="compositionally biased region" description="Basic and acidic residues" evidence="4">
    <location>
        <begin position="78"/>
        <end position="91"/>
    </location>
</feature>
<keyword evidence="7" id="KW-1185">Reference proteome</keyword>
<name>A0A0P9AI95_DROAN</name>
<feature type="domain" description="HP" evidence="5">
    <location>
        <begin position="1045"/>
        <end position="1108"/>
    </location>
</feature>
<dbReference type="GO" id="GO:0051016">
    <property type="term" value="P:barbed-end actin filament capping"/>
    <property type="evidence" value="ECO:0007669"/>
    <property type="project" value="TreeGrafter"/>
</dbReference>
<dbReference type="Pfam" id="PF02209">
    <property type="entry name" value="VHP"/>
    <property type="match status" value="1"/>
</dbReference>
<proteinExistence type="inferred from homology"/>
<dbReference type="InterPro" id="IPR003128">
    <property type="entry name" value="Villin_headpiece"/>
</dbReference>
<evidence type="ECO:0000256" key="2">
    <source>
        <dbReference type="ARBA" id="ARBA00022467"/>
    </source>
</evidence>
<organism evidence="6 7">
    <name type="scientific">Drosophila ananassae</name>
    <name type="common">Fruit fly</name>
    <dbReference type="NCBI Taxonomy" id="7217"/>
    <lineage>
        <taxon>Eukaryota</taxon>
        <taxon>Metazoa</taxon>
        <taxon>Ecdysozoa</taxon>
        <taxon>Arthropoda</taxon>
        <taxon>Hexapoda</taxon>
        <taxon>Insecta</taxon>
        <taxon>Pterygota</taxon>
        <taxon>Neoptera</taxon>
        <taxon>Endopterygota</taxon>
        <taxon>Diptera</taxon>
        <taxon>Brachycera</taxon>
        <taxon>Muscomorpha</taxon>
        <taxon>Ephydroidea</taxon>
        <taxon>Drosophilidae</taxon>
        <taxon>Drosophila</taxon>
        <taxon>Sophophora</taxon>
    </lineage>
</organism>
<dbReference type="InterPro" id="IPR036180">
    <property type="entry name" value="Gelsolin-like_dom_sf"/>
</dbReference>
<evidence type="ECO:0000256" key="3">
    <source>
        <dbReference type="ARBA" id="ARBA00023203"/>
    </source>
</evidence>
<dbReference type="InterPro" id="IPR007122">
    <property type="entry name" value="Villin/Gelsolin"/>
</dbReference>
<dbReference type="GO" id="GO:0015629">
    <property type="term" value="C:actin cytoskeleton"/>
    <property type="evidence" value="ECO:0007669"/>
    <property type="project" value="TreeGrafter"/>
</dbReference>
<dbReference type="GO" id="GO:0051014">
    <property type="term" value="P:actin filament severing"/>
    <property type="evidence" value="ECO:0007669"/>
    <property type="project" value="TreeGrafter"/>
</dbReference>
<dbReference type="Gene3D" id="1.10.950.10">
    <property type="entry name" value="Villin headpiece domain"/>
    <property type="match status" value="1"/>
</dbReference>
<dbReference type="InterPro" id="IPR036886">
    <property type="entry name" value="Villin_headpiece_dom_sf"/>
</dbReference>
<dbReference type="GO" id="GO:0005737">
    <property type="term" value="C:cytoplasm"/>
    <property type="evidence" value="ECO:0007669"/>
    <property type="project" value="TreeGrafter"/>
</dbReference>
<accession>A0A0P9AI95</accession>
<dbReference type="OrthoDB" id="28894at2759"/>
<comment type="similarity">
    <text evidence="1">Belongs to the villin/gelsolin family.</text>
</comment>
<dbReference type="AlphaFoldDB" id="A0A0P9AI95"/>
<dbReference type="CDD" id="cd11289">
    <property type="entry name" value="gelsolin_S2_like"/>
    <property type="match status" value="1"/>
</dbReference>
<dbReference type="SUPFAM" id="SSF55753">
    <property type="entry name" value="Actin depolymerizing proteins"/>
    <property type="match status" value="4"/>
</dbReference>
<dbReference type="PANTHER" id="PTHR11977:SF45">
    <property type="entry name" value="SUPERVILLIN"/>
    <property type="match status" value="1"/>
</dbReference>
<dbReference type="SUPFAM" id="SSF47050">
    <property type="entry name" value="VHP, Villin headpiece domain"/>
    <property type="match status" value="1"/>
</dbReference>
<evidence type="ECO:0000313" key="7">
    <source>
        <dbReference type="Proteomes" id="UP000007801"/>
    </source>
</evidence>
<dbReference type="GO" id="GO:0051015">
    <property type="term" value="F:actin filament binding"/>
    <property type="evidence" value="ECO:0007669"/>
    <property type="project" value="InterPro"/>
</dbReference>
<dbReference type="SMART" id="SM00153">
    <property type="entry name" value="VHP"/>
    <property type="match status" value="1"/>
</dbReference>
<dbReference type="Proteomes" id="UP000007801">
    <property type="component" value="Unassembled WGS sequence"/>
</dbReference>
<dbReference type="GO" id="GO:0005546">
    <property type="term" value="F:phosphatidylinositol-4,5-bisphosphate binding"/>
    <property type="evidence" value="ECO:0007669"/>
    <property type="project" value="TreeGrafter"/>
</dbReference>
<sequence length="1108" mass="125886">MEKVKLESLSLAHSLSDKPLPPSPLIPTSLEGGKVSDRLSQLKCNSENWKQRIEQTDAKKFTVAGRLQKKAQSPVELQFERSPNDEAKKCPMVEVRSANQPQLGLAKSPSMMVTTGGSAAPKSTLRSLSVNPEEEVPSLSRSNSSSSESDGERSAPQNAKHNKELANNKSAAAPTNVGARILVPRLDDKETFENFFASAPRKEESVQLEISSFDDIKPTERLVSKRNVQGPKGRRAARNPLKSLAAREDISSEYTEVRSGIAERELRRLKLESYGQNANLAAEAIAGLASIEDFKSVALRSSSIPLQQMWLPHKPVMLLHVKGRTHVQTRLVDPVHTSLNRGDCFILVAGAQLFRYVGSFANVIEISRSKKICAAIVENKDLGCTATQEVILTDGKYVNERQWRQFWQLLGKKEDDRSEIADCGHADEDDVFESSLIETNKIYEFQDDGLVPLDKFWGCIPKVDMLDTRKVLVFDFGSELYVWNGKNAPSDAKRAAMRLAQEHFGAENSADYAQCYLNPLNYACIVGRRENTKYAKRTEKRPEWCILGKITQNMETVLFKEKFSDWPELEREDLEKDYLANGIHEVRALNGTALYKGEPYQEPNLVLEQANLGRGNFYYDTDTMRHFDVITKSTDKWQIHEFNFDSENAREDYGHFYSAESYIVRWIYQISVTVRELSGKVSNRSTVGRDRCVYFTWQGRQSSANEKGAAALLTVELDKEKGAQLRVSQGDECTAFVRLFGQLWQHRGRKEDCLKRRSQWRLYQLQGNVKEETLLKEVDCQAGQLRSRNSMLLIHGSQGSVIVWHGSKSAAHTRSVALDAAMELVTEKPKHLFSCEDVKVTEMEEGSETEECRKVLGLSDQRKEYDSLTESTKAYNYQLRVFNFSSTQGVFKAIELIDPLRCQELQSPYPFSQEQLYNARQPTSFLLDDGDVLWLWMGWWPLEDVKINTDERSSPTNDNRAGVNRWISERRAALETAVDYWRAKHGENEKEPFHGIRGQVVWAGLEPVAFKALFPEWTDRSDVRDINEEDGRTNVPVTISEMLAQMTQTEYPLEVLKARPLPEGVEPTRLEVYLNSDDFKLALGCSRAEFEQLPIWKQTKLKKERGLF</sequence>
<dbReference type="GeneID" id="6507547"/>
<evidence type="ECO:0000256" key="1">
    <source>
        <dbReference type="ARBA" id="ARBA00008418"/>
    </source>
</evidence>